<accession>E0SNB8</accession>
<keyword evidence="2" id="KW-1185">Reference proteome</keyword>
<evidence type="ECO:0000313" key="2">
    <source>
        <dbReference type="Proteomes" id="UP000006859"/>
    </source>
</evidence>
<dbReference type="eggNOG" id="COG4104">
    <property type="taxonomic scope" value="Bacteria"/>
</dbReference>
<gene>
    <name evidence="1" type="ordered locus">Dda3937_01023</name>
</gene>
<reference evidence="1 2" key="1">
    <citation type="journal article" date="2011" name="J. Bacteriol.">
        <title>Genome sequence of the plant-pathogenic bacterium Dickeya dadantii 3937.</title>
        <authorList>
            <person name="Glasner J.D."/>
            <person name="Yang C.H."/>
            <person name="Reverchon S."/>
            <person name="Hugouvieux-Cotte-Pattat N."/>
            <person name="Condemine G."/>
            <person name="Bohin J.P."/>
            <person name="Van Gijsegem F."/>
            <person name="Yang S."/>
            <person name="Franza T."/>
            <person name="Expert D."/>
            <person name="Plunkett G. III"/>
            <person name="San Francisco M.J."/>
            <person name="Charkowski A.O."/>
            <person name="Py B."/>
            <person name="Bell K."/>
            <person name="Rauscher L."/>
            <person name="Rodriguez-Palenzuela P."/>
            <person name="Toussaint A."/>
            <person name="Holeva M.C."/>
            <person name="He S.Y."/>
            <person name="Douet V."/>
            <person name="Boccara M."/>
            <person name="Blanco C."/>
            <person name="Toth I."/>
            <person name="Anderson B.D."/>
            <person name="Biehl B.S."/>
            <person name="Mau B."/>
            <person name="Flynn S.M."/>
            <person name="Barras F."/>
            <person name="Lindeberg M."/>
            <person name="Birch P.R."/>
            <person name="Tsuyumu S."/>
            <person name="Shi X."/>
            <person name="Hibbing M."/>
            <person name="Yap M.N."/>
            <person name="Carpentier M."/>
            <person name="Dassa E."/>
            <person name="Umehara M."/>
            <person name="Kim J.F."/>
            <person name="Rusch M."/>
            <person name="Soni P."/>
            <person name="Mayhew G.F."/>
            <person name="Fouts D.E."/>
            <person name="Gill S.R."/>
            <person name="Blattner F.R."/>
            <person name="Keen N.T."/>
            <person name="Perna N.T."/>
        </authorList>
    </citation>
    <scope>NUCLEOTIDE SEQUENCE [LARGE SCALE GENOMIC DNA]</scope>
    <source>
        <strain evidence="1 2">3937</strain>
    </source>
</reference>
<dbReference type="Proteomes" id="UP000006859">
    <property type="component" value="Chromosome"/>
</dbReference>
<dbReference type="KEGG" id="ddd:Dda3937_01023"/>
<dbReference type="AlphaFoldDB" id="E0SNB8"/>
<dbReference type="EMBL" id="CP002038">
    <property type="protein sequence ID" value="ADN00669.1"/>
    <property type="molecule type" value="Genomic_DNA"/>
</dbReference>
<protein>
    <submittedName>
        <fullName evidence="1">Uncharacterized protein</fullName>
    </submittedName>
</protein>
<proteinExistence type="predicted"/>
<sequence length="136" mass="14952">MSEQRMVSCWINRLIFSVTPSHARQGEVQTPPLLDLGLVAKLRRYAVPSVFVTAVRVAHDAVTRPIPGARPSGQRKRCSKTFPTFLSDAAWAFAASCGSPGDAAYLSAVFDARKHTNPHLFRFVASLKTRWLGCVP</sequence>
<name>E0SNB8_DICD3</name>
<dbReference type="STRING" id="198628.Dda3937_01023"/>
<organism evidence="1 2">
    <name type="scientific">Dickeya dadantii (strain 3937)</name>
    <name type="common">Erwinia chrysanthemi (strain 3937)</name>
    <dbReference type="NCBI Taxonomy" id="198628"/>
    <lineage>
        <taxon>Bacteria</taxon>
        <taxon>Pseudomonadati</taxon>
        <taxon>Pseudomonadota</taxon>
        <taxon>Gammaproteobacteria</taxon>
        <taxon>Enterobacterales</taxon>
        <taxon>Pectobacteriaceae</taxon>
        <taxon>Dickeya</taxon>
    </lineage>
</organism>
<evidence type="ECO:0000313" key="1">
    <source>
        <dbReference type="EMBL" id="ADN00669.1"/>
    </source>
</evidence>
<dbReference type="HOGENOM" id="CLU_1872134_0_0_6"/>